<dbReference type="AlphaFoldDB" id="A0A9X2DYS1"/>
<keyword evidence="2" id="KW-0472">Membrane</keyword>
<feature type="transmembrane region" description="Helical" evidence="2">
    <location>
        <begin position="88"/>
        <end position="109"/>
    </location>
</feature>
<feature type="compositionally biased region" description="Basic and acidic residues" evidence="1">
    <location>
        <begin position="25"/>
        <end position="64"/>
    </location>
</feature>
<dbReference type="RefSeq" id="WP_251945561.1">
    <property type="nucleotide sequence ID" value="NZ_JAMRYM010000038.1"/>
</dbReference>
<accession>A0A9X2DYS1</accession>
<name>A0A9X2DYS1_9MICO</name>
<keyword evidence="2" id="KW-1133">Transmembrane helix</keyword>
<dbReference type="Proteomes" id="UP001155240">
    <property type="component" value="Unassembled WGS sequence"/>
</dbReference>
<sequence length="241" mass="25417">MQAEDDERKDLERALFARPSGDAEDATRRHEAERRLRGEREAERAETERAETERAETEPREAHRPAAATAVASRATSETPPDRSRRPVLLVGAALAVGLVLGAAATALLPGAAGTPAPTPSATARLEDRYAALLEGWVVATDLPIGMALIARDADVFTPEFDTAQEDRLLVTAPGGVSLCLALQRGDGSLSAGCTGLEAFFDAGSLDVVGTDRADGAPVYTRVSLRSDGSVEGGFQRVQEP</sequence>
<keyword evidence="4" id="KW-1185">Reference proteome</keyword>
<protein>
    <submittedName>
        <fullName evidence="3">Uncharacterized protein</fullName>
    </submittedName>
</protein>
<feature type="compositionally biased region" description="Low complexity" evidence="1">
    <location>
        <begin position="65"/>
        <end position="79"/>
    </location>
</feature>
<organism evidence="3 4">
    <name type="scientific">Rathayibacter rubneri</name>
    <dbReference type="NCBI Taxonomy" id="2950106"/>
    <lineage>
        <taxon>Bacteria</taxon>
        <taxon>Bacillati</taxon>
        <taxon>Actinomycetota</taxon>
        <taxon>Actinomycetes</taxon>
        <taxon>Micrococcales</taxon>
        <taxon>Microbacteriaceae</taxon>
        <taxon>Rathayibacter</taxon>
    </lineage>
</organism>
<evidence type="ECO:0000313" key="4">
    <source>
        <dbReference type="Proteomes" id="UP001155240"/>
    </source>
</evidence>
<feature type="compositionally biased region" description="Basic and acidic residues" evidence="1">
    <location>
        <begin position="1"/>
        <end position="15"/>
    </location>
</feature>
<proteinExistence type="predicted"/>
<evidence type="ECO:0000256" key="2">
    <source>
        <dbReference type="SAM" id="Phobius"/>
    </source>
</evidence>
<reference evidence="3" key="1">
    <citation type="submission" date="2022-06" db="EMBL/GenBank/DDBJ databases">
        <title>Whole genome shotgun sequencing (WGS) of Rathayibacter sp. ZW T2_19, isolated from stored onions (Allium cepa).</title>
        <authorList>
            <person name="Stoll D.A."/>
            <person name="Huch M."/>
        </authorList>
    </citation>
    <scope>NUCLEOTIDE SEQUENCE</scope>
    <source>
        <strain evidence="3">ZW T2_19</strain>
    </source>
</reference>
<gene>
    <name evidence="3" type="ORF">NB037_10275</name>
</gene>
<evidence type="ECO:0000313" key="3">
    <source>
        <dbReference type="EMBL" id="MCM6762801.1"/>
    </source>
</evidence>
<keyword evidence="2" id="KW-0812">Transmembrane</keyword>
<feature type="region of interest" description="Disordered" evidence="1">
    <location>
        <begin position="1"/>
        <end position="84"/>
    </location>
</feature>
<dbReference type="EMBL" id="JAMRYM010000038">
    <property type="protein sequence ID" value="MCM6762801.1"/>
    <property type="molecule type" value="Genomic_DNA"/>
</dbReference>
<evidence type="ECO:0000256" key="1">
    <source>
        <dbReference type="SAM" id="MobiDB-lite"/>
    </source>
</evidence>
<comment type="caution">
    <text evidence="3">The sequence shown here is derived from an EMBL/GenBank/DDBJ whole genome shotgun (WGS) entry which is preliminary data.</text>
</comment>